<feature type="region of interest" description="Disordered" evidence="2">
    <location>
        <begin position="373"/>
        <end position="402"/>
    </location>
</feature>
<comment type="caution">
    <text evidence="3">The sequence shown here is derived from an EMBL/GenBank/DDBJ whole genome shotgun (WGS) entry which is preliminary data.</text>
</comment>
<gene>
    <name evidence="3" type="ORF">CEUSTIGMA_g4897.t1</name>
</gene>
<evidence type="ECO:0000256" key="1">
    <source>
        <dbReference type="SAM" id="Coils"/>
    </source>
</evidence>
<reference evidence="3 4" key="1">
    <citation type="submission" date="2017-08" db="EMBL/GenBank/DDBJ databases">
        <title>Acidophilic green algal genome provides insights into adaptation to an acidic environment.</title>
        <authorList>
            <person name="Hirooka S."/>
            <person name="Hirose Y."/>
            <person name="Kanesaki Y."/>
            <person name="Higuchi S."/>
            <person name="Fujiwara T."/>
            <person name="Onuma R."/>
            <person name="Era A."/>
            <person name="Ohbayashi R."/>
            <person name="Uzuka A."/>
            <person name="Nozaki H."/>
            <person name="Yoshikawa H."/>
            <person name="Miyagishima S.Y."/>
        </authorList>
    </citation>
    <scope>NUCLEOTIDE SEQUENCE [LARGE SCALE GENOMIC DNA]</scope>
    <source>
        <strain evidence="3 4">NIES-2499</strain>
    </source>
</reference>
<sequence length="425" mass="48663">MEKLVLKESENAALKGQVKTLSNELDRTLKKLQDLENEYHRTNQALISMRDAAIQRDLELTSVRQALATRKADSDMADSQQLKAIHMLRKTVEDLEEQVDQERRDRIKVQEDKRKVEHALQEEIQLIQQEKKTLQAATLEAEARDSVWSQKVEELQTELQAKANELDTALSALSSSIQEQKQLQMHSQKSALSHEAHVRELQQQVLLLSEGVATKSTEQHARLAALVTAFNKLREESEGQERQATKLSVDKRQLEEENKSLNERVKDLTSLVTSMQAEKEKLQVRLKEESVRLSKAQMQLTLEQHKAREEGLRSQHFNPVPQYENEDSAWKMPETSSSQRSVDVSYQYLRNPEVFHPNRVSAGQSPLKGSLALQKHQQVLSAQSSPQESARKQSRSSTQAVDFLTHRNEELLRENLALRRGLHPS</sequence>
<protein>
    <submittedName>
        <fullName evidence="3">Uncharacterized protein</fullName>
    </submittedName>
</protein>
<keyword evidence="1" id="KW-0175">Coiled coil</keyword>
<proteinExistence type="predicted"/>
<feature type="region of interest" description="Disordered" evidence="2">
    <location>
        <begin position="316"/>
        <end position="337"/>
    </location>
</feature>
<dbReference type="AlphaFoldDB" id="A0A250X2Z4"/>
<evidence type="ECO:0000256" key="2">
    <source>
        <dbReference type="SAM" id="MobiDB-lite"/>
    </source>
</evidence>
<accession>A0A250X2Z4</accession>
<dbReference type="EMBL" id="BEGY01000025">
    <property type="protein sequence ID" value="GAX77453.1"/>
    <property type="molecule type" value="Genomic_DNA"/>
</dbReference>
<name>A0A250X2Z4_9CHLO</name>
<feature type="coiled-coil region" evidence="1">
    <location>
        <begin position="4"/>
        <end position="52"/>
    </location>
</feature>
<feature type="compositionally biased region" description="Polar residues" evidence="2">
    <location>
        <begin position="375"/>
        <end position="388"/>
    </location>
</feature>
<evidence type="ECO:0000313" key="4">
    <source>
        <dbReference type="Proteomes" id="UP000232323"/>
    </source>
</evidence>
<feature type="coiled-coil region" evidence="1">
    <location>
        <begin position="85"/>
        <end position="172"/>
    </location>
</feature>
<evidence type="ECO:0000313" key="3">
    <source>
        <dbReference type="EMBL" id="GAX77453.1"/>
    </source>
</evidence>
<dbReference type="Proteomes" id="UP000232323">
    <property type="component" value="Unassembled WGS sequence"/>
</dbReference>
<organism evidence="3 4">
    <name type="scientific">Chlamydomonas eustigma</name>
    <dbReference type="NCBI Taxonomy" id="1157962"/>
    <lineage>
        <taxon>Eukaryota</taxon>
        <taxon>Viridiplantae</taxon>
        <taxon>Chlorophyta</taxon>
        <taxon>core chlorophytes</taxon>
        <taxon>Chlorophyceae</taxon>
        <taxon>CS clade</taxon>
        <taxon>Chlamydomonadales</taxon>
        <taxon>Chlamydomonadaceae</taxon>
        <taxon>Chlamydomonas</taxon>
    </lineage>
</organism>
<feature type="coiled-coil region" evidence="1">
    <location>
        <begin position="223"/>
        <end position="315"/>
    </location>
</feature>
<keyword evidence="4" id="KW-1185">Reference proteome</keyword>